<protein>
    <submittedName>
        <fullName evidence="2">Uncharacterized protein</fullName>
    </submittedName>
</protein>
<gene>
    <name evidence="2" type="ORF">PPACK8108_LOCUS11728</name>
</gene>
<proteinExistence type="predicted"/>
<sequence>MVPKSNTGALMNDSTSFAPTSTSNPNEETRSKDFLNRAIGNMADSSKDIPGSSFVPTGCYTAGSGG</sequence>
<reference evidence="2" key="1">
    <citation type="submission" date="2022-06" db="EMBL/GenBank/DDBJ databases">
        <authorList>
            <consortium name="SYNGENTA / RWTH Aachen University"/>
        </authorList>
    </citation>
    <scope>NUCLEOTIDE SEQUENCE</scope>
</reference>
<evidence type="ECO:0000256" key="1">
    <source>
        <dbReference type="SAM" id="MobiDB-lite"/>
    </source>
</evidence>
<keyword evidence="3" id="KW-1185">Reference proteome</keyword>
<feature type="compositionally biased region" description="Polar residues" evidence="1">
    <location>
        <begin position="1"/>
        <end position="26"/>
    </location>
</feature>
<evidence type="ECO:0000313" key="2">
    <source>
        <dbReference type="EMBL" id="CAH7676578.1"/>
    </source>
</evidence>
<organism evidence="2 3">
    <name type="scientific">Phakopsora pachyrhizi</name>
    <name type="common">Asian soybean rust disease fungus</name>
    <dbReference type="NCBI Taxonomy" id="170000"/>
    <lineage>
        <taxon>Eukaryota</taxon>
        <taxon>Fungi</taxon>
        <taxon>Dikarya</taxon>
        <taxon>Basidiomycota</taxon>
        <taxon>Pucciniomycotina</taxon>
        <taxon>Pucciniomycetes</taxon>
        <taxon>Pucciniales</taxon>
        <taxon>Phakopsoraceae</taxon>
        <taxon>Phakopsora</taxon>
    </lineage>
</organism>
<name>A0AAV0B2J5_PHAPC</name>
<comment type="caution">
    <text evidence="2">The sequence shown here is derived from an EMBL/GenBank/DDBJ whole genome shotgun (WGS) entry which is preliminary data.</text>
</comment>
<dbReference type="Proteomes" id="UP001153365">
    <property type="component" value="Unassembled WGS sequence"/>
</dbReference>
<evidence type="ECO:0000313" key="3">
    <source>
        <dbReference type="Proteomes" id="UP001153365"/>
    </source>
</evidence>
<accession>A0AAV0B2J5</accession>
<feature type="region of interest" description="Disordered" evidence="1">
    <location>
        <begin position="1"/>
        <end position="66"/>
    </location>
</feature>
<dbReference type="AlphaFoldDB" id="A0AAV0B2J5"/>
<dbReference type="EMBL" id="CALTRL010002741">
    <property type="protein sequence ID" value="CAH7676578.1"/>
    <property type="molecule type" value="Genomic_DNA"/>
</dbReference>